<reference evidence="13" key="1">
    <citation type="journal article" date="2016" name="Nat. Commun.">
        <title>Genome analysis of three Pneumocystis species reveals adaptation mechanisms to life exclusively in mammalian hosts.</title>
        <authorList>
            <person name="Ma L."/>
            <person name="Chen Z."/>
            <person name="Huang D.W."/>
            <person name="Kutty G."/>
            <person name="Ishihara M."/>
            <person name="Wang H."/>
            <person name="Abouelleil A."/>
            <person name="Bishop L."/>
            <person name="Davey E."/>
            <person name="Deng R."/>
            <person name="Deng X."/>
            <person name="Fan L."/>
            <person name="Fantoni G."/>
            <person name="Fitzgerald M."/>
            <person name="Gogineni E."/>
            <person name="Goldberg J.M."/>
            <person name="Handley G."/>
            <person name="Hu X."/>
            <person name="Huber C."/>
            <person name="Jiao X."/>
            <person name="Jones K."/>
            <person name="Levin J.Z."/>
            <person name="Liu Y."/>
            <person name="Macdonald P."/>
            <person name="Melnikov A."/>
            <person name="Raley C."/>
            <person name="Sassi M."/>
            <person name="Sherman B.T."/>
            <person name="Song X."/>
            <person name="Sykes S."/>
            <person name="Tran B."/>
            <person name="Walsh L."/>
            <person name="Xia Y."/>
            <person name="Yang J."/>
            <person name="Young S."/>
            <person name="Zeng Q."/>
            <person name="Zheng X."/>
            <person name="Stephens R."/>
            <person name="Nusbaum C."/>
            <person name="Birren B.W."/>
            <person name="Azadi P."/>
            <person name="Lempicki R.A."/>
            <person name="Cuomo C.A."/>
            <person name="Kovacs J.A."/>
        </authorList>
    </citation>
    <scope>NUCLEOTIDE SEQUENCE [LARGE SCALE GENOMIC DNA]</scope>
    <source>
        <strain evidence="13">B123</strain>
    </source>
</reference>
<dbReference type="EMBL" id="AFWA02000003">
    <property type="protein sequence ID" value="EMR10945.1"/>
    <property type="molecule type" value="Genomic_DNA"/>
</dbReference>
<name>M7PAQ5_PNEMU</name>
<evidence type="ECO:0000256" key="9">
    <source>
        <dbReference type="ARBA" id="ARBA00023136"/>
    </source>
</evidence>
<evidence type="ECO:0000256" key="10">
    <source>
        <dbReference type="SAM" id="Coils"/>
    </source>
</evidence>
<keyword evidence="4 11" id="KW-0812">Transmembrane</keyword>
<evidence type="ECO:0000256" key="5">
    <source>
        <dbReference type="ARBA" id="ARBA00022946"/>
    </source>
</evidence>
<dbReference type="STRING" id="1069680.M7PAQ5"/>
<dbReference type="RefSeq" id="XP_007873002.1">
    <property type="nucleotide sequence ID" value="XM_007874811.1"/>
</dbReference>
<gene>
    <name evidence="12" type="ORF">PNEG_01090</name>
</gene>
<keyword evidence="9 11" id="KW-0472">Membrane</keyword>
<sequence>MIQWKQMLFCIFQTIRAVPKPYNYLSLSICHFSTQTYKARRYFDTLQLVKQLEKEGFTKQQSLAVMQALQAVLEESFHDLTKTMVTKEEQERISYTQKVEFSQLRSELQTLEKNDLTSTRQEYDRILADLEKLKRIFREEINHTLANVRLDLNLEKGRIRDEYTAHELKIKETDTRIENEINNIKTQAETIKLQIFQWLIGIITGGGALVLAYIRLIT</sequence>
<dbReference type="PANTHER" id="PTHR14360:SF1">
    <property type="entry name" value="PROTEIN FMP32, MITOCHONDRIAL"/>
    <property type="match status" value="1"/>
</dbReference>
<dbReference type="GO" id="GO:0005743">
    <property type="term" value="C:mitochondrial inner membrane"/>
    <property type="evidence" value="ECO:0007669"/>
    <property type="project" value="EnsemblFungi"/>
</dbReference>
<dbReference type="GO" id="GO:0033617">
    <property type="term" value="P:mitochondrial respiratory chain complex IV assembly"/>
    <property type="evidence" value="ECO:0007669"/>
    <property type="project" value="EnsemblFungi"/>
</dbReference>
<protein>
    <recommendedName>
        <fullName evidence="14">DUF1640 domain-containing protein</fullName>
    </recommendedName>
</protein>
<comment type="similarity">
    <text evidence="3">Belongs to the CCDC90 family.</text>
</comment>
<dbReference type="Pfam" id="PF07798">
    <property type="entry name" value="CCDC90-like"/>
    <property type="match status" value="1"/>
</dbReference>
<dbReference type="HOGENOM" id="CLU_063283_2_0_1"/>
<dbReference type="GeneID" id="19894787"/>
<accession>M7PAQ5</accession>
<keyword evidence="13" id="KW-1185">Reference proteome</keyword>
<evidence type="ECO:0000256" key="4">
    <source>
        <dbReference type="ARBA" id="ARBA00022692"/>
    </source>
</evidence>
<evidence type="ECO:0000256" key="6">
    <source>
        <dbReference type="ARBA" id="ARBA00022989"/>
    </source>
</evidence>
<proteinExistence type="inferred from homology"/>
<keyword evidence="6 11" id="KW-1133">Transmembrane helix</keyword>
<organism evidence="12 13">
    <name type="scientific">Pneumocystis murina (strain B123)</name>
    <name type="common">Mouse pneumocystis pneumonia agent</name>
    <name type="synonym">Pneumocystis carinii f. sp. muris</name>
    <dbReference type="NCBI Taxonomy" id="1069680"/>
    <lineage>
        <taxon>Eukaryota</taxon>
        <taxon>Fungi</taxon>
        <taxon>Dikarya</taxon>
        <taxon>Ascomycota</taxon>
        <taxon>Taphrinomycotina</taxon>
        <taxon>Pneumocystomycetes</taxon>
        <taxon>Pneumocystaceae</taxon>
        <taxon>Pneumocystis</taxon>
    </lineage>
</organism>
<dbReference type="VEuPathDB" id="FungiDB:PNEG_01090"/>
<dbReference type="eggNOG" id="KOG3156">
    <property type="taxonomic scope" value="Eukaryota"/>
</dbReference>
<keyword evidence="8" id="KW-0496">Mitochondrion</keyword>
<dbReference type="Gene3D" id="1.20.5.340">
    <property type="match status" value="1"/>
</dbReference>
<dbReference type="OMA" id="MAYMRFR"/>
<evidence type="ECO:0000313" key="12">
    <source>
        <dbReference type="EMBL" id="EMR10945.1"/>
    </source>
</evidence>
<evidence type="ECO:0000256" key="7">
    <source>
        <dbReference type="ARBA" id="ARBA00023054"/>
    </source>
</evidence>
<comment type="caution">
    <text evidence="12">The sequence shown here is derived from an EMBL/GenBank/DDBJ whole genome shotgun (WGS) entry which is preliminary data.</text>
</comment>
<dbReference type="PANTHER" id="PTHR14360">
    <property type="entry name" value="PROTEIN FMP32, MITOCHONDRIAL"/>
    <property type="match status" value="1"/>
</dbReference>
<dbReference type="OrthoDB" id="889336at2759"/>
<evidence type="ECO:0000256" key="3">
    <source>
        <dbReference type="ARBA" id="ARBA00007224"/>
    </source>
</evidence>
<evidence type="ECO:0000313" key="13">
    <source>
        <dbReference type="Proteomes" id="UP000011958"/>
    </source>
</evidence>
<keyword evidence="7 10" id="KW-0175">Coiled coil</keyword>
<keyword evidence="5" id="KW-0809">Transit peptide</keyword>
<evidence type="ECO:0000256" key="2">
    <source>
        <dbReference type="ARBA" id="ARBA00004173"/>
    </source>
</evidence>
<dbReference type="AlphaFoldDB" id="M7PAQ5"/>
<evidence type="ECO:0008006" key="14">
    <source>
        <dbReference type="Google" id="ProtNLM"/>
    </source>
</evidence>
<dbReference type="FunFam" id="1.20.5.340:FF:000018">
    <property type="entry name" value="Mitochondrial protein FMP32"/>
    <property type="match status" value="1"/>
</dbReference>
<evidence type="ECO:0000256" key="1">
    <source>
        <dbReference type="ARBA" id="ARBA00004167"/>
    </source>
</evidence>
<dbReference type="Proteomes" id="UP000011958">
    <property type="component" value="Unassembled WGS sequence"/>
</dbReference>
<feature type="transmembrane region" description="Helical" evidence="11">
    <location>
        <begin position="195"/>
        <end position="214"/>
    </location>
</feature>
<dbReference type="GO" id="GO:2000214">
    <property type="term" value="P:regulation of L-proline metabolic process"/>
    <property type="evidence" value="ECO:0007669"/>
    <property type="project" value="EnsemblFungi"/>
</dbReference>
<feature type="coiled-coil region" evidence="10">
    <location>
        <begin position="113"/>
        <end position="140"/>
    </location>
</feature>
<evidence type="ECO:0000256" key="8">
    <source>
        <dbReference type="ARBA" id="ARBA00023128"/>
    </source>
</evidence>
<dbReference type="InterPro" id="IPR024461">
    <property type="entry name" value="CCDC90-like"/>
</dbReference>
<comment type="subcellular location">
    <subcellularLocation>
        <location evidence="1">Membrane</location>
        <topology evidence="1">Single-pass membrane protein</topology>
    </subcellularLocation>
    <subcellularLocation>
        <location evidence="2">Mitochondrion</location>
    </subcellularLocation>
</comment>
<evidence type="ECO:0000256" key="11">
    <source>
        <dbReference type="SAM" id="Phobius"/>
    </source>
</evidence>